<gene>
    <name evidence="1" type="ORF">E0H26_11830</name>
</gene>
<reference evidence="1 2" key="1">
    <citation type="submission" date="2019-02" db="EMBL/GenBank/DDBJ databases">
        <title>Jishengella sp. nov., isolated from a root of Zingiber montanum.</title>
        <authorList>
            <person name="Kuncharoen N."/>
            <person name="Kudo T."/>
            <person name="Masahiro Y."/>
            <person name="Ohkuma M."/>
            <person name="Tanasupawat S."/>
        </authorList>
    </citation>
    <scope>NUCLEOTIDE SEQUENCE [LARGE SCALE GENOMIC DNA]</scope>
    <source>
        <strain evidence="1 2">PLAI 1-1</strain>
    </source>
</reference>
<evidence type="ECO:0000313" key="1">
    <source>
        <dbReference type="EMBL" id="TCB97600.1"/>
    </source>
</evidence>
<proteinExistence type="predicted"/>
<dbReference type="RefSeq" id="WP_131303647.1">
    <property type="nucleotide sequence ID" value="NZ_SJJR01000006.1"/>
</dbReference>
<evidence type="ECO:0000313" key="2">
    <source>
        <dbReference type="Proteomes" id="UP000292274"/>
    </source>
</evidence>
<name>A0A4R0GJH3_9ACTN</name>
<sequence>MTSMYDEPPLIEVEQAAAVIVARHRDGRCDACTPHGCPELARARPVHTRAEQRWLAAARDG</sequence>
<accession>A0A4R0GJH3</accession>
<organism evidence="1 2">
    <name type="scientific">Micromonospora zingiberis</name>
    <dbReference type="NCBI Taxonomy" id="2053011"/>
    <lineage>
        <taxon>Bacteria</taxon>
        <taxon>Bacillati</taxon>
        <taxon>Actinomycetota</taxon>
        <taxon>Actinomycetes</taxon>
        <taxon>Micromonosporales</taxon>
        <taxon>Micromonosporaceae</taxon>
        <taxon>Micromonospora</taxon>
    </lineage>
</organism>
<dbReference type="EMBL" id="SJJR01000006">
    <property type="protein sequence ID" value="TCB97600.1"/>
    <property type="molecule type" value="Genomic_DNA"/>
</dbReference>
<comment type="caution">
    <text evidence="1">The sequence shown here is derived from an EMBL/GenBank/DDBJ whole genome shotgun (WGS) entry which is preliminary data.</text>
</comment>
<protein>
    <submittedName>
        <fullName evidence="1">Uncharacterized protein</fullName>
    </submittedName>
</protein>
<dbReference type="Proteomes" id="UP000292274">
    <property type="component" value="Unassembled WGS sequence"/>
</dbReference>
<dbReference type="AlphaFoldDB" id="A0A4R0GJH3"/>
<keyword evidence="2" id="KW-1185">Reference proteome</keyword>